<dbReference type="Proteomes" id="UP000024635">
    <property type="component" value="Unassembled WGS sequence"/>
</dbReference>
<comment type="caution">
    <text evidence="1">The sequence shown here is derived from an EMBL/GenBank/DDBJ whole genome shotgun (WGS) entry which is preliminary data.</text>
</comment>
<reference evidence="2" key="1">
    <citation type="journal article" date="2015" name="Nat. Genet.">
        <title>The genome and transcriptome of the zoonotic hookworm Ancylostoma ceylanicum identify infection-specific gene families.</title>
        <authorList>
            <person name="Schwarz E.M."/>
            <person name="Hu Y."/>
            <person name="Antoshechkin I."/>
            <person name="Miller M.M."/>
            <person name="Sternberg P.W."/>
            <person name="Aroian R.V."/>
        </authorList>
    </citation>
    <scope>NUCLEOTIDE SEQUENCE</scope>
    <source>
        <strain evidence="2">HY135</strain>
    </source>
</reference>
<evidence type="ECO:0000313" key="1">
    <source>
        <dbReference type="EMBL" id="EYC18378.1"/>
    </source>
</evidence>
<organism evidence="1 2">
    <name type="scientific">Ancylostoma ceylanicum</name>
    <dbReference type="NCBI Taxonomy" id="53326"/>
    <lineage>
        <taxon>Eukaryota</taxon>
        <taxon>Metazoa</taxon>
        <taxon>Ecdysozoa</taxon>
        <taxon>Nematoda</taxon>
        <taxon>Chromadorea</taxon>
        <taxon>Rhabditida</taxon>
        <taxon>Rhabditina</taxon>
        <taxon>Rhabditomorpha</taxon>
        <taxon>Strongyloidea</taxon>
        <taxon>Ancylostomatidae</taxon>
        <taxon>Ancylostomatinae</taxon>
        <taxon>Ancylostoma</taxon>
    </lineage>
</organism>
<evidence type="ECO:0000313" key="2">
    <source>
        <dbReference type="Proteomes" id="UP000024635"/>
    </source>
</evidence>
<protein>
    <submittedName>
        <fullName evidence="1">Uncharacterized protein</fullName>
    </submittedName>
</protein>
<dbReference type="AlphaFoldDB" id="A0A016UV78"/>
<dbReference type="EMBL" id="JARK01001364">
    <property type="protein sequence ID" value="EYC18378.1"/>
    <property type="molecule type" value="Genomic_DNA"/>
</dbReference>
<gene>
    <name evidence="1" type="primary">Acey_s0028.g1830</name>
    <name evidence="1" type="ORF">Y032_0028g1830</name>
</gene>
<sequence length="85" mass="9628">MPNFCSAIRQIDNRATVQGAKGRSWSKNGRTAQMAFDRAPPPAERLEPGAVEPIVVTHQSSFILMICRYNVTYYCALYCVIRINY</sequence>
<keyword evidence="2" id="KW-1185">Reference proteome</keyword>
<name>A0A016UV78_9BILA</name>
<proteinExistence type="predicted"/>
<accession>A0A016UV78</accession>